<sequence>MTYIRLSRSNFIHLLRWGSALLVVFNHLRSILFKDYPLLKHANAFTKFFYLLTSLGHQAVVIFFVLSGYLVGGSVISEIRKGKFDIKLYALKRISRLYAVLLFALVLTIVLDHTGIYFDQVGLYTDKIKTATLGFSIANRLSFKYFVTSLCMMQTIILPPIGSNSPLWSLAYEFWYYVAFPCCSLLLIFIKSKNKYAFLCAILLILMFTFLPQSIKLSFFIWLIGLIPFYITLKKPYKFISLIALPIWLALKKVVHIDDFLYDFILALIVAFGISSFENYNQPAKGFFLKANEKLSSFSYSTYLIHFPIIMLILTIIRNYYFIGIWNAPSLIGYLIFISVLVFIFICSYIVAIFTEYKTPKFRLFLEKLFLR</sequence>
<dbReference type="InterPro" id="IPR002656">
    <property type="entry name" value="Acyl_transf_3_dom"/>
</dbReference>
<keyword evidence="4" id="KW-1185">Reference proteome</keyword>
<feature type="domain" description="Acyltransferase 3" evidence="2">
    <location>
        <begin position="11"/>
        <end position="348"/>
    </location>
</feature>
<evidence type="ECO:0000313" key="4">
    <source>
        <dbReference type="Proteomes" id="UP000317010"/>
    </source>
</evidence>
<organism evidence="3 4">
    <name type="scientific">Mucilaginibacter frigoritolerans</name>
    <dbReference type="NCBI Taxonomy" id="652788"/>
    <lineage>
        <taxon>Bacteria</taxon>
        <taxon>Pseudomonadati</taxon>
        <taxon>Bacteroidota</taxon>
        <taxon>Sphingobacteriia</taxon>
        <taxon>Sphingobacteriales</taxon>
        <taxon>Sphingobacteriaceae</taxon>
        <taxon>Mucilaginibacter</taxon>
    </lineage>
</organism>
<dbReference type="OrthoDB" id="9796461at2"/>
<dbReference type="Pfam" id="PF01757">
    <property type="entry name" value="Acyl_transf_3"/>
    <property type="match status" value="1"/>
</dbReference>
<dbReference type="PANTHER" id="PTHR23028:SF53">
    <property type="entry name" value="ACYL_TRANSF_3 DOMAIN-CONTAINING PROTEIN"/>
    <property type="match status" value="1"/>
</dbReference>
<evidence type="ECO:0000313" key="3">
    <source>
        <dbReference type="EMBL" id="TWJ00792.1"/>
    </source>
</evidence>
<keyword evidence="1" id="KW-0812">Transmembrane</keyword>
<dbReference type="GO" id="GO:0016747">
    <property type="term" value="F:acyltransferase activity, transferring groups other than amino-acyl groups"/>
    <property type="evidence" value="ECO:0007669"/>
    <property type="project" value="InterPro"/>
</dbReference>
<dbReference type="GO" id="GO:0016020">
    <property type="term" value="C:membrane"/>
    <property type="evidence" value="ECO:0007669"/>
    <property type="project" value="TreeGrafter"/>
</dbReference>
<feature type="transmembrane region" description="Helical" evidence="1">
    <location>
        <begin position="332"/>
        <end position="354"/>
    </location>
</feature>
<gene>
    <name evidence="3" type="ORF">JN11_02051</name>
</gene>
<feature type="transmembrane region" description="Helical" evidence="1">
    <location>
        <begin position="298"/>
        <end position="320"/>
    </location>
</feature>
<keyword evidence="1" id="KW-1133">Transmembrane helix</keyword>
<dbReference type="InterPro" id="IPR050879">
    <property type="entry name" value="Acyltransferase_3"/>
</dbReference>
<feature type="transmembrane region" description="Helical" evidence="1">
    <location>
        <begin position="196"/>
        <end position="224"/>
    </location>
</feature>
<dbReference type="RefSeq" id="WP_144912184.1">
    <property type="nucleotide sequence ID" value="NZ_VLLI01000005.1"/>
</dbReference>
<proteinExistence type="predicted"/>
<dbReference type="PANTHER" id="PTHR23028">
    <property type="entry name" value="ACETYLTRANSFERASE"/>
    <property type="match status" value="1"/>
</dbReference>
<keyword evidence="1" id="KW-0472">Membrane</keyword>
<dbReference type="GO" id="GO:0000271">
    <property type="term" value="P:polysaccharide biosynthetic process"/>
    <property type="evidence" value="ECO:0007669"/>
    <property type="project" value="TreeGrafter"/>
</dbReference>
<reference evidence="3 4" key="1">
    <citation type="submission" date="2019-07" db="EMBL/GenBank/DDBJ databases">
        <title>Genomic Encyclopedia of Archaeal and Bacterial Type Strains, Phase II (KMG-II): from individual species to whole genera.</title>
        <authorList>
            <person name="Goeker M."/>
        </authorList>
    </citation>
    <scope>NUCLEOTIDE SEQUENCE [LARGE SCALE GENOMIC DNA]</scope>
    <source>
        <strain evidence="3 4">ATCC BAA-1854</strain>
    </source>
</reference>
<dbReference type="EMBL" id="VLLI01000005">
    <property type="protein sequence ID" value="TWJ00792.1"/>
    <property type="molecule type" value="Genomic_DNA"/>
</dbReference>
<feature type="transmembrane region" description="Helical" evidence="1">
    <location>
        <begin position="12"/>
        <end position="28"/>
    </location>
</feature>
<feature type="transmembrane region" description="Helical" evidence="1">
    <location>
        <begin position="97"/>
        <end position="118"/>
    </location>
</feature>
<dbReference type="AlphaFoldDB" id="A0A562U4P3"/>
<feature type="transmembrane region" description="Helical" evidence="1">
    <location>
        <begin position="48"/>
        <end position="76"/>
    </location>
</feature>
<name>A0A562U4P3_9SPHI</name>
<feature type="transmembrane region" description="Helical" evidence="1">
    <location>
        <begin position="174"/>
        <end position="190"/>
    </location>
</feature>
<accession>A0A562U4P3</accession>
<protein>
    <submittedName>
        <fullName evidence="3">Peptidoglycan/LPS O-acetylase OafA/YrhL</fullName>
    </submittedName>
</protein>
<evidence type="ECO:0000256" key="1">
    <source>
        <dbReference type="SAM" id="Phobius"/>
    </source>
</evidence>
<dbReference type="Proteomes" id="UP000317010">
    <property type="component" value="Unassembled WGS sequence"/>
</dbReference>
<evidence type="ECO:0000259" key="2">
    <source>
        <dbReference type="Pfam" id="PF01757"/>
    </source>
</evidence>
<feature type="transmembrane region" description="Helical" evidence="1">
    <location>
        <begin position="260"/>
        <end position="277"/>
    </location>
</feature>
<comment type="caution">
    <text evidence="3">The sequence shown here is derived from an EMBL/GenBank/DDBJ whole genome shotgun (WGS) entry which is preliminary data.</text>
</comment>